<accession>A0A8S5RVY2</accession>
<sequence>MAYNFKNYLNFLKNFNFDIDNNSNFDIIDT</sequence>
<proteinExistence type="predicted"/>
<organism evidence="1">
    <name type="scientific">Siphoviridae sp. ctHip2</name>
    <dbReference type="NCBI Taxonomy" id="2827830"/>
    <lineage>
        <taxon>Viruses</taxon>
        <taxon>Duplodnaviria</taxon>
        <taxon>Heunggongvirae</taxon>
        <taxon>Uroviricota</taxon>
        <taxon>Caudoviricetes</taxon>
    </lineage>
</organism>
<evidence type="ECO:0000313" key="1">
    <source>
        <dbReference type="EMBL" id="DAF42924.1"/>
    </source>
</evidence>
<name>A0A8S5RVY2_9CAUD</name>
<dbReference type="EMBL" id="BK032497">
    <property type="protein sequence ID" value="DAF42924.1"/>
    <property type="molecule type" value="Genomic_DNA"/>
</dbReference>
<reference evidence="1" key="1">
    <citation type="journal article" date="2021" name="Proc. Natl. Acad. Sci. U.S.A.">
        <title>A Catalog of Tens of Thousands of Viruses from Human Metagenomes Reveals Hidden Associations with Chronic Diseases.</title>
        <authorList>
            <person name="Tisza M.J."/>
            <person name="Buck C.B."/>
        </authorList>
    </citation>
    <scope>NUCLEOTIDE SEQUENCE</scope>
    <source>
        <strain evidence="1">CtHip2</strain>
    </source>
</reference>
<protein>
    <submittedName>
        <fullName evidence="1">Uncharacterized protein</fullName>
    </submittedName>
</protein>